<accession>A0A1G4MJT2</accession>
<dbReference type="EMBL" id="LT598491">
    <property type="protein sequence ID" value="SCW04132.1"/>
    <property type="molecule type" value="Genomic_DNA"/>
</dbReference>
<organism evidence="2 3">
    <name type="scientific">Lachancea fermentati</name>
    <name type="common">Zygosaccharomyces fermentati</name>
    <dbReference type="NCBI Taxonomy" id="4955"/>
    <lineage>
        <taxon>Eukaryota</taxon>
        <taxon>Fungi</taxon>
        <taxon>Dikarya</taxon>
        <taxon>Ascomycota</taxon>
        <taxon>Saccharomycotina</taxon>
        <taxon>Saccharomycetes</taxon>
        <taxon>Saccharomycetales</taxon>
        <taxon>Saccharomycetaceae</taxon>
        <taxon>Lachancea</taxon>
    </lineage>
</organism>
<evidence type="ECO:0000313" key="3">
    <source>
        <dbReference type="Proteomes" id="UP000190831"/>
    </source>
</evidence>
<dbReference type="AlphaFoldDB" id="A0A1G4MJT2"/>
<dbReference type="OMA" id="ICIRIKL"/>
<protein>
    <submittedName>
        <fullName evidence="2">LAFE_0H06634g1_1</fullName>
    </submittedName>
</protein>
<dbReference type="STRING" id="4955.A0A1G4MJT2"/>
<reference evidence="2 3" key="1">
    <citation type="submission" date="2016-03" db="EMBL/GenBank/DDBJ databases">
        <authorList>
            <person name="Devillers H."/>
        </authorList>
    </citation>
    <scope>NUCLEOTIDE SEQUENCE [LARGE SCALE GENOMIC DNA]</scope>
    <source>
        <strain evidence="2">CBS 6772</strain>
    </source>
</reference>
<dbReference type="InterPro" id="IPR003114">
    <property type="entry name" value="Phox_assoc"/>
</dbReference>
<name>A0A1G4MJT2_LACFM</name>
<evidence type="ECO:0000259" key="1">
    <source>
        <dbReference type="Pfam" id="PF02194"/>
    </source>
</evidence>
<gene>
    <name evidence="2" type="ORF">LAFE_0H06634G</name>
</gene>
<keyword evidence="3" id="KW-1185">Reference proteome</keyword>
<proteinExistence type="predicted"/>
<sequence>MSTILYNANSTLVSRFQRKIKSAEEIQHESEEDPRFESLFPLDSREYLQELCCSIYTESLMNRINNLSSTKLAMHAFCALLIKNFVKSWYGTKIATSDLELIQELFDLIEQVSNYLTKTIIDWEQLVCDDIPFVLTQHVNIMRHVMEEDLTYEKFLDLYLYEGEYPNVISDRILEPLVSKSMLQKTFLNELFRSLLFERVVESLMDPSVLMDIITKFAKSINDKSERQPRLSLFSYISKLKGKILGAVQYFSKLEKVIISSSDEMVPFSHRYIFSFLKTIFRLNSRRPLLYTILKYMQCFAANQPAINTFLRSTFHNVLSSKILASNTITEGFCKLRHILFPKDNKFNPGRKILSEDELIALKTQCEENLTRILKHHSLFTVLAISQRDIHGFIEALNRDKRMNTLLLYKIIETIVAHAT</sequence>
<feature type="domain" description="PXA" evidence="1">
    <location>
        <begin position="70"/>
        <end position="216"/>
    </location>
</feature>
<dbReference type="Pfam" id="PF02194">
    <property type="entry name" value="PXA"/>
    <property type="match status" value="1"/>
</dbReference>
<evidence type="ECO:0000313" key="2">
    <source>
        <dbReference type="EMBL" id="SCW04132.1"/>
    </source>
</evidence>
<dbReference type="Proteomes" id="UP000190831">
    <property type="component" value="Chromosome H"/>
</dbReference>
<dbReference type="OrthoDB" id="5582218at2759"/>